<accession>A0A453RQI9</accession>
<keyword evidence="2" id="KW-0479">Metal-binding</keyword>
<feature type="transmembrane region" description="Helical" evidence="6">
    <location>
        <begin position="36"/>
        <end position="60"/>
    </location>
</feature>
<dbReference type="PANTHER" id="PTHR46151:SF9">
    <property type="entry name" value="OS08G0550400 PROTEIN"/>
    <property type="match status" value="1"/>
</dbReference>
<evidence type="ECO:0000256" key="3">
    <source>
        <dbReference type="ARBA" id="ARBA00022771"/>
    </source>
</evidence>
<dbReference type="GO" id="GO:0016020">
    <property type="term" value="C:membrane"/>
    <property type="evidence" value="ECO:0007669"/>
    <property type="project" value="UniProtKB-SubCell"/>
</dbReference>
<dbReference type="PANTHER" id="PTHR46151">
    <property type="entry name" value="NEP1-INTERACTING PROTEIN-LIKE 2"/>
    <property type="match status" value="1"/>
</dbReference>
<dbReference type="Gramene" id="AET7Gv20667500.1">
    <property type="protein sequence ID" value="AET7Gv20667500.1"/>
    <property type="gene ID" value="AET7Gv20667500"/>
</dbReference>
<dbReference type="EnsemblPlants" id="AET7Gv20667500.1">
    <property type="protein sequence ID" value="AET7Gv20667500.1"/>
    <property type="gene ID" value="AET7Gv20667500"/>
</dbReference>
<evidence type="ECO:0000256" key="6">
    <source>
        <dbReference type="SAM" id="Phobius"/>
    </source>
</evidence>
<reference evidence="7" key="4">
    <citation type="submission" date="2019-03" db="UniProtKB">
        <authorList>
            <consortium name="EnsemblPlants"/>
        </authorList>
    </citation>
    <scope>IDENTIFICATION</scope>
</reference>
<protein>
    <submittedName>
        <fullName evidence="7">Uncharacterized protein</fullName>
    </submittedName>
</protein>
<reference evidence="7" key="5">
    <citation type="journal article" date="2021" name="G3 (Bethesda)">
        <title>Aegilops tauschii genome assembly Aet v5.0 features greater sequence contiguity and improved annotation.</title>
        <authorList>
            <person name="Wang L."/>
            <person name="Zhu T."/>
            <person name="Rodriguez J.C."/>
            <person name="Deal K.R."/>
            <person name="Dubcovsky J."/>
            <person name="McGuire P.E."/>
            <person name="Lux T."/>
            <person name="Spannagl M."/>
            <person name="Mayer K.F.X."/>
            <person name="Baldrich P."/>
            <person name="Meyers B.C."/>
            <person name="Huo N."/>
            <person name="Gu Y.Q."/>
            <person name="Zhou H."/>
            <person name="Devos K.M."/>
            <person name="Bennetzen J.L."/>
            <person name="Unver T."/>
            <person name="Budak H."/>
            <person name="Gulick P.J."/>
            <person name="Galiba G."/>
            <person name="Kalapos B."/>
            <person name="Nelson D.R."/>
            <person name="Li P."/>
            <person name="You F.M."/>
            <person name="Luo M.C."/>
            <person name="Dvorak J."/>
        </authorList>
    </citation>
    <scope>NUCLEOTIDE SEQUENCE [LARGE SCALE GENOMIC DNA]</scope>
    <source>
        <strain evidence="7">cv. AL8/78</strain>
    </source>
</reference>
<keyword evidence="5 6" id="KW-0472">Membrane</keyword>
<evidence type="ECO:0000256" key="5">
    <source>
        <dbReference type="ARBA" id="ARBA00023136"/>
    </source>
</evidence>
<feature type="transmembrane region" description="Helical" evidence="6">
    <location>
        <begin position="105"/>
        <end position="124"/>
    </location>
</feature>
<evidence type="ECO:0000256" key="2">
    <source>
        <dbReference type="ARBA" id="ARBA00022723"/>
    </source>
</evidence>
<reference evidence="7" key="3">
    <citation type="journal article" date="2017" name="Nature">
        <title>Genome sequence of the progenitor of the wheat D genome Aegilops tauschii.</title>
        <authorList>
            <person name="Luo M.C."/>
            <person name="Gu Y.Q."/>
            <person name="Puiu D."/>
            <person name="Wang H."/>
            <person name="Twardziok S.O."/>
            <person name="Deal K.R."/>
            <person name="Huo N."/>
            <person name="Zhu T."/>
            <person name="Wang L."/>
            <person name="Wang Y."/>
            <person name="McGuire P.E."/>
            <person name="Liu S."/>
            <person name="Long H."/>
            <person name="Ramasamy R.K."/>
            <person name="Rodriguez J.C."/>
            <person name="Van S.L."/>
            <person name="Yuan L."/>
            <person name="Wang Z."/>
            <person name="Xia Z."/>
            <person name="Xiao L."/>
            <person name="Anderson O.D."/>
            <person name="Ouyang S."/>
            <person name="Liang Y."/>
            <person name="Zimin A.V."/>
            <person name="Pertea G."/>
            <person name="Qi P."/>
            <person name="Bennetzen J.L."/>
            <person name="Dai X."/>
            <person name="Dawson M.W."/>
            <person name="Muller H.G."/>
            <person name="Kugler K."/>
            <person name="Rivarola-Duarte L."/>
            <person name="Spannagl M."/>
            <person name="Mayer K.F.X."/>
            <person name="Lu F.H."/>
            <person name="Bevan M.W."/>
            <person name="Leroy P."/>
            <person name="Li P."/>
            <person name="You F.M."/>
            <person name="Sun Q."/>
            <person name="Liu Z."/>
            <person name="Lyons E."/>
            <person name="Wicker T."/>
            <person name="Salzberg S.L."/>
            <person name="Devos K.M."/>
            <person name="Dvorak J."/>
        </authorList>
    </citation>
    <scope>NUCLEOTIDE SEQUENCE [LARGE SCALE GENOMIC DNA]</scope>
    <source>
        <strain evidence="7">cv. AL8/78</strain>
    </source>
</reference>
<keyword evidence="6" id="KW-0812">Transmembrane</keyword>
<reference evidence="8" key="1">
    <citation type="journal article" date="2014" name="Science">
        <title>Ancient hybridizations among the ancestral genomes of bread wheat.</title>
        <authorList>
            <consortium name="International Wheat Genome Sequencing Consortium,"/>
            <person name="Marcussen T."/>
            <person name="Sandve S.R."/>
            <person name="Heier L."/>
            <person name="Spannagl M."/>
            <person name="Pfeifer M."/>
            <person name="Jakobsen K.S."/>
            <person name="Wulff B.B."/>
            <person name="Steuernagel B."/>
            <person name="Mayer K.F."/>
            <person name="Olsen O.A."/>
        </authorList>
    </citation>
    <scope>NUCLEOTIDE SEQUENCE [LARGE SCALE GENOMIC DNA]</scope>
    <source>
        <strain evidence="8">cv. AL8/78</strain>
    </source>
</reference>
<feature type="transmembrane region" description="Helical" evidence="6">
    <location>
        <begin position="80"/>
        <end position="99"/>
    </location>
</feature>
<evidence type="ECO:0000256" key="4">
    <source>
        <dbReference type="ARBA" id="ARBA00022833"/>
    </source>
</evidence>
<comment type="subcellular location">
    <subcellularLocation>
        <location evidence="1">Membrane</location>
    </subcellularLocation>
</comment>
<dbReference type="GO" id="GO:0008270">
    <property type="term" value="F:zinc ion binding"/>
    <property type="evidence" value="ECO:0007669"/>
    <property type="project" value="UniProtKB-KW"/>
</dbReference>
<dbReference type="AlphaFoldDB" id="A0A453RQI9"/>
<evidence type="ECO:0000313" key="8">
    <source>
        <dbReference type="Proteomes" id="UP000015105"/>
    </source>
</evidence>
<dbReference type="Proteomes" id="UP000015105">
    <property type="component" value="Chromosome 7D"/>
</dbReference>
<name>A0A453RQI9_AEGTS</name>
<sequence>MEAAVARADTAAFFSGQEDAAEGSMSSLPARVAGSIVRGVITFIFATGRWHTCMFLLVFISPWTCRGVRHLRRATVPDRLGVVAVGTILGAITGGMIGLATESGLVRGAGIGAISGAVVAMEVVDRSMAMWRSDECGIWSVLYVVRA</sequence>
<reference evidence="8" key="2">
    <citation type="journal article" date="2017" name="Nat. Plants">
        <title>The Aegilops tauschii genome reveals multiple impacts of transposons.</title>
        <authorList>
            <person name="Zhao G."/>
            <person name="Zou C."/>
            <person name="Li K."/>
            <person name="Wang K."/>
            <person name="Li T."/>
            <person name="Gao L."/>
            <person name="Zhang X."/>
            <person name="Wang H."/>
            <person name="Yang Z."/>
            <person name="Liu X."/>
            <person name="Jiang W."/>
            <person name="Mao L."/>
            <person name="Kong X."/>
            <person name="Jiao Y."/>
            <person name="Jia J."/>
        </authorList>
    </citation>
    <scope>NUCLEOTIDE SEQUENCE [LARGE SCALE GENOMIC DNA]</scope>
    <source>
        <strain evidence="8">cv. AL8/78</strain>
    </source>
</reference>
<keyword evidence="4" id="KW-0862">Zinc</keyword>
<organism evidence="7 8">
    <name type="scientific">Aegilops tauschii subsp. strangulata</name>
    <name type="common">Goatgrass</name>
    <dbReference type="NCBI Taxonomy" id="200361"/>
    <lineage>
        <taxon>Eukaryota</taxon>
        <taxon>Viridiplantae</taxon>
        <taxon>Streptophyta</taxon>
        <taxon>Embryophyta</taxon>
        <taxon>Tracheophyta</taxon>
        <taxon>Spermatophyta</taxon>
        <taxon>Magnoliopsida</taxon>
        <taxon>Liliopsida</taxon>
        <taxon>Poales</taxon>
        <taxon>Poaceae</taxon>
        <taxon>BOP clade</taxon>
        <taxon>Pooideae</taxon>
        <taxon>Triticodae</taxon>
        <taxon>Triticeae</taxon>
        <taxon>Triticinae</taxon>
        <taxon>Aegilops</taxon>
    </lineage>
</organism>
<evidence type="ECO:0000256" key="1">
    <source>
        <dbReference type="ARBA" id="ARBA00004370"/>
    </source>
</evidence>
<keyword evidence="8" id="KW-1185">Reference proteome</keyword>
<evidence type="ECO:0000313" key="7">
    <source>
        <dbReference type="EnsemblPlants" id="AET7Gv20667500.1"/>
    </source>
</evidence>
<keyword evidence="3" id="KW-0863">Zinc-finger</keyword>
<keyword evidence="6" id="KW-1133">Transmembrane helix</keyword>
<proteinExistence type="predicted"/>